<dbReference type="OrthoDB" id="9777293at2"/>
<dbReference type="SUPFAM" id="SSF53163">
    <property type="entry name" value="HybD-like"/>
    <property type="match status" value="1"/>
</dbReference>
<keyword evidence="5" id="KW-1133">Transmembrane helix</keyword>
<evidence type="ECO:0000256" key="5">
    <source>
        <dbReference type="SAM" id="Phobius"/>
    </source>
</evidence>
<keyword evidence="5" id="KW-0812">Transmembrane</keyword>
<organism evidence="6 7">
    <name type="scientific">Paenibacillus thalictri</name>
    <dbReference type="NCBI Taxonomy" id="2527873"/>
    <lineage>
        <taxon>Bacteria</taxon>
        <taxon>Bacillati</taxon>
        <taxon>Bacillota</taxon>
        <taxon>Bacilli</taxon>
        <taxon>Bacillales</taxon>
        <taxon>Paenibacillaceae</taxon>
        <taxon>Paenibacillus</taxon>
    </lineage>
</organism>
<evidence type="ECO:0000256" key="2">
    <source>
        <dbReference type="ARBA" id="ARBA00022801"/>
    </source>
</evidence>
<keyword evidence="5" id="KW-0472">Membrane</keyword>
<comment type="caution">
    <text evidence="6">The sequence shown here is derived from an EMBL/GenBank/DDBJ whole genome shotgun (WGS) entry which is preliminary data.</text>
</comment>
<protein>
    <recommendedName>
        <fullName evidence="4">Germination protease</fullName>
        <ecNumber evidence="4">3.4.24.78</ecNumber>
    </recommendedName>
    <alternativeName>
        <fullName evidence="4">GPR endopeptidase</fullName>
    </alternativeName>
    <alternativeName>
        <fullName evidence="4">Germination proteinase</fullName>
    </alternativeName>
    <alternativeName>
        <fullName evidence="4">Spore protease</fullName>
    </alternativeName>
</protein>
<name>A0A4Q9DNQ0_9BACL</name>
<dbReference type="GO" id="GO:0009847">
    <property type="term" value="P:spore germination"/>
    <property type="evidence" value="ECO:0007669"/>
    <property type="project" value="UniProtKB-UniRule"/>
</dbReference>
<feature type="propeptide" id="PRO_5021057811" evidence="4">
    <location>
        <begin position="1"/>
        <end position="12"/>
    </location>
</feature>
<keyword evidence="2 4" id="KW-0378">Hydrolase</keyword>
<gene>
    <name evidence="4" type="primary">gpr</name>
    <name evidence="6" type="ORF">EYB31_23630</name>
</gene>
<dbReference type="HAMAP" id="MF_00626">
    <property type="entry name" value="Germination_prot"/>
    <property type="match status" value="1"/>
</dbReference>
<reference evidence="6 7" key="1">
    <citation type="submission" date="2019-02" db="EMBL/GenBank/DDBJ databases">
        <title>Paenibacillus sp. nov., isolated from surface-sterilized tissue of Thalictrum simplex L.</title>
        <authorList>
            <person name="Tuo L."/>
        </authorList>
    </citation>
    <scope>NUCLEOTIDE SEQUENCE [LARGE SCALE GENOMIC DNA]</scope>
    <source>
        <strain evidence="6 7">N2SHLJ1</strain>
    </source>
</reference>
<feature type="chain" id="PRO_5023547059" description="Germination protease" evidence="4">
    <location>
        <begin position="13"/>
        <end position="333"/>
    </location>
</feature>
<accession>A0A4Q9DNQ0</accession>
<dbReference type="Pfam" id="PF03418">
    <property type="entry name" value="Peptidase_A25"/>
    <property type="match status" value="2"/>
</dbReference>
<evidence type="ECO:0000313" key="6">
    <source>
        <dbReference type="EMBL" id="TBL75417.1"/>
    </source>
</evidence>
<proteinExistence type="inferred from homology"/>
<dbReference type="GO" id="GO:0006508">
    <property type="term" value="P:proteolysis"/>
    <property type="evidence" value="ECO:0007669"/>
    <property type="project" value="UniProtKB-UniRule"/>
</dbReference>
<dbReference type="Proteomes" id="UP000293142">
    <property type="component" value="Unassembled WGS sequence"/>
</dbReference>
<dbReference type="PIRSF" id="PIRSF019549">
    <property type="entry name" value="Peptidase_A25"/>
    <property type="match status" value="1"/>
</dbReference>
<comment type="PTM">
    <text evidence="4">Autoproteolytically processed. The inactive tetrameric zymogen termed p46 autoprocesses to a smaller form termed p41, which is active only during spore germination.</text>
</comment>
<dbReference type="AlphaFoldDB" id="A0A4Q9DNQ0"/>
<keyword evidence="7" id="KW-1185">Reference proteome</keyword>
<comment type="function">
    <text evidence="4">Initiates the rapid degradation of small, acid-soluble proteins during spore germination.</text>
</comment>
<evidence type="ECO:0000256" key="4">
    <source>
        <dbReference type="HAMAP-Rule" id="MF_00626"/>
    </source>
</evidence>
<comment type="catalytic activity">
    <reaction evidence="4">
        <text>Endopeptidase action with P4 Glu or Asp, P1 preferably Glu &gt; Asp, P1' hydrophobic and P2' Ala.</text>
        <dbReference type="EC" id="3.4.24.78"/>
    </reaction>
</comment>
<dbReference type="InterPro" id="IPR023430">
    <property type="entry name" value="Pept_HybD-like_dom_sf"/>
</dbReference>
<dbReference type="InterPro" id="IPR005080">
    <property type="entry name" value="Peptidase_A25"/>
</dbReference>
<keyword evidence="1 4" id="KW-0645">Protease</keyword>
<dbReference type="GO" id="GO:0004222">
    <property type="term" value="F:metalloendopeptidase activity"/>
    <property type="evidence" value="ECO:0007669"/>
    <property type="project" value="UniProtKB-UniRule"/>
</dbReference>
<comment type="similarity">
    <text evidence="4">Belongs to the peptidase A25 family.</text>
</comment>
<dbReference type="EMBL" id="SIRE01000017">
    <property type="protein sequence ID" value="TBL75417.1"/>
    <property type="molecule type" value="Genomic_DNA"/>
</dbReference>
<comment type="subunit">
    <text evidence="4">Homotetramer.</text>
</comment>
<evidence type="ECO:0000256" key="1">
    <source>
        <dbReference type="ARBA" id="ARBA00022670"/>
    </source>
</evidence>
<sequence length="333" mass="35656">MDHLDFSSAYADLALDARDLASRASGNQSIPGVDASEQDENGIKITVIDITSDEGAKAMGKLPGHYVTVEVPALRQKDSDLQDRVATKLAQEFELFLQKLGISKTAKVLIIGLGNWNVTPDALGPIVVENVMVTRHYFELMPDQVSAGYRAVSAIAPGVLGTTGIESSEIVQGIVEKSRPDLVIAIDALASRSLERVNTTIQIADTGIHPGSGIGNKRKGLTKETLGVPVIAIGVPTVVYASTIVNSVIDMMHKHFKQQTANTGQILGMLDQLQDSERLELVKEVLNPVGHDLLVTPKEIDQFIEDIGNIIASGLNAALHEAIDVDNVAAYTH</sequence>
<evidence type="ECO:0000313" key="7">
    <source>
        <dbReference type="Proteomes" id="UP000293142"/>
    </source>
</evidence>
<feature type="transmembrane region" description="Helical" evidence="5">
    <location>
        <begin position="226"/>
        <end position="249"/>
    </location>
</feature>
<dbReference type="EC" id="3.4.24.78" evidence="4"/>
<dbReference type="NCBIfam" id="TIGR01441">
    <property type="entry name" value="GPR"/>
    <property type="match status" value="1"/>
</dbReference>
<evidence type="ECO:0000256" key="3">
    <source>
        <dbReference type="ARBA" id="ARBA00023145"/>
    </source>
</evidence>
<keyword evidence="3 4" id="KW-0865">Zymogen</keyword>
<dbReference type="Gene3D" id="3.40.50.1450">
    <property type="entry name" value="HybD-like"/>
    <property type="match status" value="1"/>
</dbReference>